<feature type="signal peptide" evidence="1">
    <location>
        <begin position="1"/>
        <end position="25"/>
    </location>
</feature>
<keyword evidence="1" id="KW-0732">Signal</keyword>
<evidence type="ECO:0000313" key="3">
    <source>
        <dbReference type="Proteomes" id="UP000694892"/>
    </source>
</evidence>
<dbReference type="EMBL" id="CM004473">
    <property type="protein sequence ID" value="OCT82676.1"/>
    <property type="molecule type" value="Genomic_DNA"/>
</dbReference>
<evidence type="ECO:0008006" key="4">
    <source>
        <dbReference type="Google" id="ProtNLM"/>
    </source>
</evidence>
<protein>
    <recommendedName>
        <fullName evidence="4">Secreted protein</fullName>
    </recommendedName>
</protein>
<name>A0A974D1S5_XENLA</name>
<sequence>MVGVCQKVLFLNVFVHFVDLFLVWARASHHETTYNTAQPAPFPCMHIVLMDSFLNSHNQHDGSNLDKQRTTKSVNTCSLVFCPIVKVTKQVENTYLLVSSSVR</sequence>
<evidence type="ECO:0000313" key="2">
    <source>
        <dbReference type="EMBL" id="OCT82676.1"/>
    </source>
</evidence>
<reference evidence="3" key="1">
    <citation type="journal article" date="2016" name="Nature">
        <title>Genome evolution in the allotetraploid frog Xenopus laevis.</title>
        <authorList>
            <person name="Session A.M."/>
            <person name="Uno Y."/>
            <person name="Kwon T."/>
            <person name="Chapman J.A."/>
            <person name="Toyoda A."/>
            <person name="Takahashi S."/>
            <person name="Fukui A."/>
            <person name="Hikosaka A."/>
            <person name="Suzuki A."/>
            <person name="Kondo M."/>
            <person name="van Heeringen S.J."/>
            <person name="Quigley I."/>
            <person name="Heinz S."/>
            <person name="Ogino H."/>
            <person name="Ochi H."/>
            <person name="Hellsten U."/>
            <person name="Lyons J.B."/>
            <person name="Simakov O."/>
            <person name="Putnam N."/>
            <person name="Stites J."/>
            <person name="Kuroki Y."/>
            <person name="Tanaka T."/>
            <person name="Michiue T."/>
            <person name="Watanabe M."/>
            <person name="Bogdanovic O."/>
            <person name="Lister R."/>
            <person name="Georgiou G."/>
            <person name="Paranjpe S.S."/>
            <person name="van Kruijsbergen I."/>
            <person name="Shu S."/>
            <person name="Carlson J."/>
            <person name="Kinoshita T."/>
            <person name="Ohta Y."/>
            <person name="Mawaribuchi S."/>
            <person name="Jenkins J."/>
            <person name="Grimwood J."/>
            <person name="Schmutz J."/>
            <person name="Mitros T."/>
            <person name="Mozaffari S.V."/>
            <person name="Suzuki Y."/>
            <person name="Haramoto Y."/>
            <person name="Yamamoto T.S."/>
            <person name="Takagi C."/>
            <person name="Heald R."/>
            <person name="Miller K."/>
            <person name="Haudenschild C."/>
            <person name="Kitzman J."/>
            <person name="Nakayama T."/>
            <person name="Izutsu Y."/>
            <person name="Robert J."/>
            <person name="Fortriede J."/>
            <person name="Burns K."/>
            <person name="Lotay V."/>
            <person name="Karimi K."/>
            <person name="Yasuoka Y."/>
            <person name="Dichmann D.S."/>
            <person name="Flajnik M.F."/>
            <person name="Houston D.W."/>
            <person name="Shendure J."/>
            <person name="DuPasquier L."/>
            <person name="Vize P.D."/>
            <person name="Zorn A.M."/>
            <person name="Ito M."/>
            <person name="Marcotte E.M."/>
            <person name="Wallingford J.B."/>
            <person name="Ito Y."/>
            <person name="Asashima M."/>
            <person name="Ueno N."/>
            <person name="Matsuda Y."/>
            <person name="Veenstra G.J."/>
            <person name="Fujiyama A."/>
            <person name="Harland R.M."/>
            <person name="Taira M."/>
            <person name="Rokhsar D.S."/>
        </authorList>
    </citation>
    <scope>NUCLEOTIDE SEQUENCE [LARGE SCALE GENOMIC DNA]</scope>
    <source>
        <strain evidence="3">J</strain>
    </source>
</reference>
<gene>
    <name evidence="2" type="ORF">XELAEV_18025206mg</name>
</gene>
<proteinExistence type="predicted"/>
<evidence type="ECO:0000256" key="1">
    <source>
        <dbReference type="SAM" id="SignalP"/>
    </source>
</evidence>
<accession>A0A974D1S5</accession>
<dbReference type="AlphaFoldDB" id="A0A974D1S5"/>
<organism evidence="2 3">
    <name type="scientific">Xenopus laevis</name>
    <name type="common">African clawed frog</name>
    <dbReference type="NCBI Taxonomy" id="8355"/>
    <lineage>
        <taxon>Eukaryota</taxon>
        <taxon>Metazoa</taxon>
        <taxon>Chordata</taxon>
        <taxon>Craniata</taxon>
        <taxon>Vertebrata</taxon>
        <taxon>Euteleostomi</taxon>
        <taxon>Amphibia</taxon>
        <taxon>Batrachia</taxon>
        <taxon>Anura</taxon>
        <taxon>Pipoidea</taxon>
        <taxon>Pipidae</taxon>
        <taxon>Xenopodinae</taxon>
        <taxon>Xenopus</taxon>
        <taxon>Xenopus</taxon>
    </lineage>
</organism>
<dbReference type="Proteomes" id="UP000694892">
    <property type="component" value="Chromosome 4S"/>
</dbReference>
<feature type="chain" id="PRO_5037216537" description="Secreted protein" evidence="1">
    <location>
        <begin position="26"/>
        <end position="103"/>
    </location>
</feature>